<dbReference type="InterPro" id="IPR036186">
    <property type="entry name" value="Serpin_sf"/>
</dbReference>
<dbReference type="AlphaFoldDB" id="A0AAV6TYY8"/>
<evidence type="ECO:0000313" key="4">
    <source>
        <dbReference type="EMBL" id="KAG8176525.1"/>
    </source>
</evidence>
<dbReference type="GO" id="GO:0004867">
    <property type="term" value="F:serine-type endopeptidase inhibitor activity"/>
    <property type="evidence" value="ECO:0007669"/>
    <property type="project" value="InterPro"/>
</dbReference>
<gene>
    <name evidence="4" type="ORF">JTE90_020361</name>
</gene>
<dbReference type="PANTHER" id="PTHR11461">
    <property type="entry name" value="SERINE PROTEASE INHIBITOR, SERPIN"/>
    <property type="match status" value="1"/>
</dbReference>
<dbReference type="InterPro" id="IPR000215">
    <property type="entry name" value="Serpin_fam"/>
</dbReference>
<dbReference type="InterPro" id="IPR023796">
    <property type="entry name" value="Serpin_dom"/>
</dbReference>
<dbReference type="InterPro" id="IPR023795">
    <property type="entry name" value="Serpin_CS"/>
</dbReference>
<dbReference type="Gene3D" id="2.30.39.10">
    <property type="entry name" value="Alpha-1-antitrypsin, domain 1"/>
    <property type="match status" value="1"/>
</dbReference>
<proteinExistence type="inferred from homology"/>
<dbReference type="EMBL" id="JAFNEN010000869">
    <property type="protein sequence ID" value="KAG8176525.1"/>
    <property type="molecule type" value="Genomic_DNA"/>
</dbReference>
<evidence type="ECO:0000313" key="5">
    <source>
        <dbReference type="Proteomes" id="UP000827092"/>
    </source>
</evidence>
<feature type="domain" description="Serpin" evidence="3">
    <location>
        <begin position="1"/>
        <end position="175"/>
    </location>
</feature>
<sequence length="175" mass="19652">MMHKEFRFGYYEGGSYTVLQLPYVGRQVAMMVLLPRSLEGIDELEHELTPELFQDLTRQVNPRKVKVALPKFKFEYTKSMKETLKSLGLSKVFDGGAEFGGMSDSNLCVSNVVHKAVVEVNEEGSEAAAATAVMIAKRCMKMLETPNFVVNHPFLFSIYDTESSAVLFLGRINEL</sequence>
<evidence type="ECO:0000256" key="1">
    <source>
        <dbReference type="ARBA" id="ARBA00009500"/>
    </source>
</evidence>
<keyword evidence="5" id="KW-1185">Reference proteome</keyword>
<dbReference type="SMART" id="SM00093">
    <property type="entry name" value="SERPIN"/>
    <property type="match status" value="1"/>
</dbReference>
<dbReference type="Pfam" id="PF00079">
    <property type="entry name" value="Serpin"/>
    <property type="match status" value="1"/>
</dbReference>
<dbReference type="Gene3D" id="6.20.40.10">
    <property type="match status" value="1"/>
</dbReference>
<dbReference type="GO" id="GO:0005615">
    <property type="term" value="C:extracellular space"/>
    <property type="evidence" value="ECO:0007669"/>
    <property type="project" value="InterPro"/>
</dbReference>
<evidence type="ECO:0000256" key="2">
    <source>
        <dbReference type="RuleBase" id="RU000411"/>
    </source>
</evidence>
<name>A0AAV6TYY8_9ARAC</name>
<dbReference type="SUPFAM" id="SSF56574">
    <property type="entry name" value="Serpins"/>
    <property type="match status" value="1"/>
</dbReference>
<evidence type="ECO:0000259" key="3">
    <source>
        <dbReference type="SMART" id="SM00093"/>
    </source>
</evidence>
<reference evidence="4 5" key="1">
    <citation type="journal article" date="2022" name="Nat. Ecol. Evol.">
        <title>A masculinizing supergene underlies an exaggerated male reproductive morph in a spider.</title>
        <authorList>
            <person name="Hendrickx F."/>
            <person name="De Corte Z."/>
            <person name="Sonet G."/>
            <person name="Van Belleghem S.M."/>
            <person name="Kostlbacher S."/>
            <person name="Vangestel C."/>
        </authorList>
    </citation>
    <scope>NUCLEOTIDE SEQUENCE [LARGE SCALE GENOMIC DNA]</scope>
    <source>
        <strain evidence="4">W744_W776</strain>
    </source>
</reference>
<dbReference type="PROSITE" id="PS00284">
    <property type="entry name" value="SERPIN"/>
    <property type="match status" value="1"/>
</dbReference>
<dbReference type="Proteomes" id="UP000827092">
    <property type="component" value="Unassembled WGS sequence"/>
</dbReference>
<organism evidence="4 5">
    <name type="scientific">Oedothorax gibbosus</name>
    <dbReference type="NCBI Taxonomy" id="931172"/>
    <lineage>
        <taxon>Eukaryota</taxon>
        <taxon>Metazoa</taxon>
        <taxon>Ecdysozoa</taxon>
        <taxon>Arthropoda</taxon>
        <taxon>Chelicerata</taxon>
        <taxon>Arachnida</taxon>
        <taxon>Araneae</taxon>
        <taxon>Araneomorphae</taxon>
        <taxon>Entelegynae</taxon>
        <taxon>Araneoidea</taxon>
        <taxon>Linyphiidae</taxon>
        <taxon>Erigoninae</taxon>
        <taxon>Oedothorax</taxon>
    </lineage>
</organism>
<dbReference type="InterPro" id="IPR042185">
    <property type="entry name" value="Serpin_sf_2"/>
</dbReference>
<comment type="similarity">
    <text evidence="1 2">Belongs to the serpin family.</text>
</comment>
<accession>A0AAV6TYY8</accession>
<protein>
    <recommendedName>
        <fullName evidence="3">Serpin domain-containing protein</fullName>
    </recommendedName>
</protein>
<dbReference type="PANTHER" id="PTHR11461:SF211">
    <property type="entry name" value="GH10112P-RELATED"/>
    <property type="match status" value="1"/>
</dbReference>
<dbReference type="Gene3D" id="2.10.310.10">
    <property type="entry name" value="Serpins superfamily"/>
    <property type="match status" value="1"/>
</dbReference>
<comment type="caution">
    <text evidence="4">The sequence shown here is derived from an EMBL/GenBank/DDBJ whole genome shotgun (WGS) entry which is preliminary data.</text>
</comment>